<feature type="repeat" description="TPR" evidence="10">
    <location>
        <begin position="21"/>
        <end position="54"/>
    </location>
</feature>
<dbReference type="Proteomes" id="UP000274822">
    <property type="component" value="Unassembled WGS sequence"/>
</dbReference>
<name>A0A433Q6E1_9FUNG</name>
<feature type="region of interest" description="Disordered" evidence="11">
    <location>
        <begin position="118"/>
        <end position="143"/>
    </location>
</feature>
<dbReference type="PANTHER" id="PTHR45783:SF3">
    <property type="entry name" value="KINESIN LIGHT CHAIN"/>
    <property type="match status" value="1"/>
</dbReference>
<evidence type="ECO:0000256" key="8">
    <source>
        <dbReference type="ARBA" id="ARBA00023175"/>
    </source>
</evidence>
<dbReference type="GO" id="GO:0005874">
    <property type="term" value="C:microtubule"/>
    <property type="evidence" value="ECO:0007669"/>
    <property type="project" value="UniProtKB-KW"/>
</dbReference>
<gene>
    <name evidence="12" type="ORF">BC938DRAFT_472338</name>
</gene>
<reference evidence="12 13" key="1">
    <citation type="journal article" date="2018" name="New Phytol.">
        <title>Phylogenomics of Endogonaceae and evolution of mycorrhizas within Mucoromycota.</title>
        <authorList>
            <person name="Chang Y."/>
            <person name="Desiro A."/>
            <person name="Na H."/>
            <person name="Sandor L."/>
            <person name="Lipzen A."/>
            <person name="Clum A."/>
            <person name="Barry K."/>
            <person name="Grigoriev I.V."/>
            <person name="Martin F.M."/>
            <person name="Stajich J.E."/>
            <person name="Smith M.E."/>
            <person name="Bonito G."/>
            <person name="Spatafora J.W."/>
        </authorList>
    </citation>
    <scope>NUCLEOTIDE SEQUENCE [LARGE SCALE GENOMIC DNA]</scope>
    <source>
        <strain evidence="12 13">AD002</strain>
    </source>
</reference>
<evidence type="ECO:0000256" key="7">
    <source>
        <dbReference type="ARBA" id="ARBA00023054"/>
    </source>
</evidence>
<dbReference type="PANTHER" id="PTHR45783">
    <property type="entry name" value="KINESIN LIGHT CHAIN"/>
    <property type="match status" value="1"/>
</dbReference>
<protein>
    <submittedName>
        <fullName evidence="12">Uncharacterized protein</fullName>
    </submittedName>
</protein>
<dbReference type="InterPro" id="IPR011990">
    <property type="entry name" value="TPR-like_helical_dom_sf"/>
</dbReference>
<organism evidence="12 13">
    <name type="scientific">Jimgerdemannia flammicorona</name>
    <dbReference type="NCBI Taxonomy" id="994334"/>
    <lineage>
        <taxon>Eukaryota</taxon>
        <taxon>Fungi</taxon>
        <taxon>Fungi incertae sedis</taxon>
        <taxon>Mucoromycota</taxon>
        <taxon>Mucoromycotina</taxon>
        <taxon>Endogonomycetes</taxon>
        <taxon>Endogonales</taxon>
        <taxon>Endogonaceae</taxon>
        <taxon>Jimgerdemannia</taxon>
    </lineage>
</organism>
<evidence type="ECO:0000313" key="13">
    <source>
        <dbReference type="Proteomes" id="UP000274822"/>
    </source>
</evidence>
<dbReference type="InterPro" id="IPR002151">
    <property type="entry name" value="Kinesin_light"/>
</dbReference>
<keyword evidence="5" id="KW-0677">Repeat</keyword>
<dbReference type="GO" id="GO:0007018">
    <property type="term" value="P:microtubule-based movement"/>
    <property type="evidence" value="ECO:0007669"/>
    <property type="project" value="TreeGrafter"/>
</dbReference>
<proteinExistence type="inferred from homology"/>
<evidence type="ECO:0000256" key="9">
    <source>
        <dbReference type="ARBA" id="ARBA00023212"/>
    </source>
</evidence>
<keyword evidence="8" id="KW-0505">Motor protein</keyword>
<dbReference type="Gene3D" id="1.25.40.10">
    <property type="entry name" value="Tetratricopeptide repeat domain"/>
    <property type="match status" value="1"/>
</dbReference>
<evidence type="ECO:0000256" key="5">
    <source>
        <dbReference type="ARBA" id="ARBA00022737"/>
    </source>
</evidence>
<evidence type="ECO:0000256" key="6">
    <source>
        <dbReference type="ARBA" id="ARBA00022803"/>
    </source>
</evidence>
<comment type="subcellular location">
    <subcellularLocation>
        <location evidence="1">Cytoplasm</location>
        <location evidence="1">Cytoskeleton</location>
    </subcellularLocation>
</comment>
<feature type="compositionally biased region" description="Basic and acidic residues" evidence="11">
    <location>
        <begin position="121"/>
        <end position="132"/>
    </location>
</feature>
<keyword evidence="13" id="KW-1185">Reference proteome</keyword>
<dbReference type="AlphaFoldDB" id="A0A433Q6E1"/>
<dbReference type="Pfam" id="PF13424">
    <property type="entry name" value="TPR_12"/>
    <property type="match status" value="1"/>
</dbReference>
<dbReference type="InterPro" id="IPR019734">
    <property type="entry name" value="TPR_rpt"/>
</dbReference>
<dbReference type="GO" id="GO:0005737">
    <property type="term" value="C:cytoplasm"/>
    <property type="evidence" value="ECO:0007669"/>
    <property type="project" value="TreeGrafter"/>
</dbReference>
<evidence type="ECO:0000256" key="10">
    <source>
        <dbReference type="PROSITE-ProRule" id="PRU00339"/>
    </source>
</evidence>
<comment type="caution">
    <text evidence="12">The sequence shown here is derived from an EMBL/GenBank/DDBJ whole genome shotgun (WGS) entry which is preliminary data.</text>
</comment>
<keyword evidence="4" id="KW-0493">Microtubule</keyword>
<evidence type="ECO:0000256" key="11">
    <source>
        <dbReference type="SAM" id="MobiDB-lite"/>
    </source>
</evidence>
<dbReference type="SUPFAM" id="SSF48452">
    <property type="entry name" value="TPR-like"/>
    <property type="match status" value="1"/>
</dbReference>
<dbReference type="GO" id="GO:0005871">
    <property type="term" value="C:kinesin complex"/>
    <property type="evidence" value="ECO:0007669"/>
    <property type="project" value="InterPro"/>
</dbReference>
<sequence length="249" mass="28037">MYVQSLAILQKTLREDHPHTATALSGLAVIYKNQNKYDEAEQLQQRALAIRKKILGSENPDTVTSVDELAWVYNNLGKYEGAQKMYEQSLASVESRNRELPITKESRESDNMDTLTFRGNRAPDKNQDHSGEIPRSGNTNTEASAEKGVQILPYNVDGMLKLEELESKTKVDVQSATKGDDQILPYNVDDAFELEQDDTMVANTESTTEGEGLIHPYCVDYVLQKEEQKSNEVNTESITKEKDPILSYI</sequence>
<evidence type="ECO:0000313" key="12">
    <source>
        <dbReference type="EMBL" id="RUS25321.1"/>
    </source>
</evidence>
<dbReference type="PROSITE" id="PS50005">
    <property type="entry name" value="TPR"/>
    <property type="match status" value="1"/>
</dbReference>
<comment type="similarity">
    <text evidence="2">Belongs to the kinesin light chain family.</text>
</comment>
<accession>A0A433Q6E1</accession>
<dbReference type="GO" id="GO:0019894">
    <property type="term" value="F:kinesin binding"/>
    <property type="evidence" value="ECO:0007669"/>
    <property type="project" value="TreeGrafter"/>
</dbReference>
<evidence type="ECO:0000256" key="4">
    <source>
        <dbReference type="ARBA" id="ARBA00022701"/>
    </source>
</evidence>
<dbReference type="EMBL" id="RBNJ01013308">
    <property type="protein sequence ID" value="RUS25321.1"/>
    <property type="molecule type" value="Genomic_DNA"/>
</dbReference>
<dbReference type="SMART" id="SM00028">
    <property type="entry name" value="TPR"/>
    <property type="match status" value="2"/>
</dbReference>
<evidence type="ECO:0000256" key="1">
    <source>
        <dbReference type="ARBA" id="ARBA00004245"/>
    </source>
</evidence>
<evidence type="ECO:0000256" key="3">
    <source>
        <dbReference type="ARBA" id="ARBA00022490"/>
    </source>
</evidence>
<evidence type="ECO:0000256" key="2">
    <source>
        <dbReference type="ARBA" id="ARBA00009622"/>
    </source>
</evidence>
<keyword evidence="3" id="KW-0963">Cytoplasm</keyword>
<keyword evidence="9" id="KW-0206">Cytoskeleton</keyword>
<keyword evidence="6 10" id="KW-0802">TPR repeat</keyword>
<keyword evidence="7" id="KW-0175">Coiled coil</keyword>